<dbReference type="InterPro" id="IPR003715">
    <property type="entry name" value="Poly_export_N"/>
</dbReference>
<evidence type="ECO:0000256" key="12">
    <source>
        <dbReference type="ARBA" id="ARBA00023139"/>
    </source>
</evidence>
<dbReference type="Pfam" id="PF22461">
    <property type="entry name" value="SLBB_2"/>
    <property type="match status" value="2"/>
</dbReference>
<keyword evidence="3" id="KW-0813">Transport</keyword>
<evidence type="ECO:0000256" key="1">
    <source>
        <dbReference type="ARBA" id="ARBA00004571"/>
    </source>
</evidence>
<dbReference type="RefSeq" id="WP_064676729.1">
    <property type="nucleotide sequence ID" value="NZ_CP014870.1"/>
</dbReference>
<dbReference type="Gene3D" id="3.10.560.10">
    <property type="entry name" value="Outer membrane lipoprotein wza domain like"/>
    <property type="match status" value="2"/>
</dbReference>
<dbReference type="GO" id="GO:0046930">
    <property type="term" value="C:pore complex"/>
    <property type="evidence" value="ECO:0007669"/>
    <property type="project" value="UniProtKB-KW"/>
</dbReference>
<evidence type="ECO:0000256" key="3">
    <source>
        <dbReference type="ARBA" id="ARBA00022448"/>
    </source>
</evidence>
<evidence type="ECO:0000256" key="11">
    <source>
        <dbReference type="ARBA" id="ARBA00023136"/>
    </source>
</evidence>
<dbReference type="OrthoDB" id="9808421at2"/>
<keyword evidence="13" id="KW-0998">Cell outer membrane</keyword>
<evidence type="ECO:0000256" key="14">
    <source>
        <dbReference type="ARBA" id="ARBA00023288"/>
    </source>
</evidence>
<dbReference type="AlphaFoldDB" id="A0A191YR35"/>
<evidence type="ECO:0000256" key="7">
    <source>
        <dbReference type="ARBA" id="ARBA00022729"/>
    </source>
</evidence>
<keyword evidence="6" id="KW-0812">Transmembrane</keyword>
<dbReference type="GO" id="GO:0009279">
    <property type="term" value="C:cell outer membrane"/>
    <property type="evidence" value="ECO:0007669"/>
    <property type="project" value="UniProtKB-SubCell"/>
</dbReference>
<sequence length="368" mass="40029">MNRALPLAMLVGLTLQGCIFSPGQHMDTGNLVREGSPESSRIELLPITPKLVAIEAAADRSNVVAPELLSYQPVEYRIGAGDLIFITVWDHPELTAPSGSQQQIEANGRLVRPDGSLFYPYVGTIEAAGKTIEELRSAIASRLAKVVAEPQVDVSILRFVSQKIILSGAFLKTGQVPITNTPLRLLDAIGQGSVVTESADISGLVLKRDGREYLIDLDALNRKNSNLHNLYLKDGDQLHLPYNDQKKVYVLGEVTASRAINFKGSNMNLTDALGTVGGLRQETSSGKEVYVIRGVENLADEPVKVFQIDLKSPSAFALAQHFKLQPQDVVYVGPADVTRWNRFISQVFPSANLLRTGVSIQEDLGSTN</sequence>
<keyword evidence="4" id="KW-1134">Transmembrane beta strand</keyword>
<dbReference type="EMBL" id="CP014870">
    <property type="protein sequence ID" value="ANJ55186.1"/>
    <property type="molecule type" value="Genomic_DNA"/>
</dbReference>
<evidence type="ECO:0000313" key="19">
    <source>
        <dbReference type="Proteomes" id="UP000078354"/>
    </source>
</evidence>
<dbReference type="GO" id="GO:0015159">
    <property type="term" value="F:polysaccharide transmembrane transporter activity"/>
    <property type="evidence" value="ECO:0007669"/>
    <property type="project" value="InterPro"/>
</dbReference>
<dbReference type="STRING" id="1853130.PMA3_08445"/>
<evidence type="ECO:0000256" key="4">
    <source>
        <dbReference type="ARBA" id="ARBA00022452"/>
    </source>
</evidence>
<evidence type="ECO:0000256" key="9">
    <source>
        <dbReference type="ARBA" id="ARBA00023065"/>
    </source>
</evidence>
<dbReference type="Proteomes" id="UP000078354">
    <property type="component" value="Chromosome"/>
</dbReference>
<reference evidence="18 19" key="1">
    <citation type="journal article" date="2018" name="Syst. Appl. Microbiol.">
        <title>Pseudomonas silesiensis sp. nov. strain A3T isolated from a biological pesticide sewage treatment plant and analysis of the complete genome sequence.</title>
        <authorList>
            <person name="Kaminski M.A."/>
            <person name="Furmanczyk E.M."/>
            <person name="Sobczak A."/>
            <person name="Dziembowski A."/>
            <person name="Lipinski L."/>
        </authorList>
    </citation>
    <scope>NUCLEOTIDE SEQUENCE [LARGE SCALE GENOMIC DNA]</scope>
    <source>
        <strain evidence="18 19">A3</strain>
    </source>
</reference>
<comment type="subcellular location">
    <subcellularLocation>
        <location evidence="1">Cell outer membrane</location>
        <topology evidence="1">Multi-pass membrane protein</topology>
    </subcellularLocation>
</comment>
<dbReference type="InterPro" id="IPR054765">
    <property type="entry name" value="SLBB_dom"/>
</dbReference>
<feature type="domain" description="SLBB" evidence="17">
    <location>
        <begin position="162"/>
        <end position="239"/>
    </location>
</feature>
<proteinExistence type="inferred from homology"/>
<comment type="similarity">
    <text evidence="2">Belongs to the BexD/CtrA/VexA family.</text>
</comment>
<keyword evidence="19" id="KW-1185">Reference proteome</keyword>
<evidence type="ECO:0000256" key="8">
    <source>
        <dbReference type="ARBA" id="ARBA00023047"/>
    </source>
</evidence>
<evidence type="ECO:0000256" key="2">
    <source>
        <dbReference type="ARBA" id="ARBA00009450"/>
    </source>
</evidence>
<dbReference type="InterPro" id="IPR040716">
    <property type="entry name" value="Wza_C"/>
</dbReference>
<dbReference type="PANTHER" id="PTHR33619">
    <property type="entry name" value="POLYSACCHARIDE EXPORT PROTEIN GFCE-RELATED"/>
    <property type="match status" value="1"/>
</dbReference>
<accession>A0A191YR35</accession>
<keyword evidence="14" id="KW-0449">Lipoprotein</keyword>
<dbReference type="Gene3D" id="3.30.1950.10">
    <property type="entry name" value="wza like domain"/>
    <property type="match status" value="1"/>
</dbReference>
<feature type="domain" description="Outer-membrane lipoprotein Wza C-terminal" evidence="16">
    <location>
        <begin position="337"/>
        <end position="363"/>
    </location>
</feature>
<keyword evidence="12" id="KW-0564">Palmitate</keyword>
<keyword evidence="5" id="KW-0762">Sugar transport</keyword>
<keyword evidence="10" id="KW-0626">Porin</keyword>
<dbReference type="Pfam" id="PF18412">
    <property type="entry name" value="Wza_C"/>
    <property type="match status" value="1"/>
</dbReference>
<dbReference type="PROSITE" id="PS51257">
    <property type="entry name" value="PROKAR_LIPOPROTEIN"/>
    <property type="match status" value="1"/>
</dbReference>
<protein>
    <submittedName>
        <fullName evidence="18">Capsular biosynthesis protein</fullName>
    </submittedName>
</protein>
<keyword evidence="8" id="KW-0625">Polysaccharide transport</keyword>
<feature type="domain" description="Polysaccharide export protein N-terminal" evidence="15">
    <location>
        <begin position="72"/>
        <end position="156"/>
    </location>
</feature>
<dbReference type="InterPro" id="IPR049712">
    <property type="entry name" value="Poly_export"/>
</dbReference>
<keyword evidence="11" id="KW-0472">Membrane</keyword>
<evidence type="ECO:0000256" key="6">
    <source>
        <dbReference type="ARBA" id="ARBA00022692"/>
    </source>
</evidence>
<evidence type="ECO:0000256" key="10">
    <source>
        <dbReference type="ARBA" id="ARBA00023114"/>
    </source>
</evidence>
<keyword evidence="9" id="KW-0406">Ion transport</keyword>
<feature type="domain" description="SLBB" evidence="17">
    <location>
        <begin position="246"/>
        <end position="332"/>
    </location>
</feature>
<dbReference type="KEGG" id="psil:PMA3_08445"/>
<evidence type="ECO:0000259" key="15">
    <source>
        <dbReference type="Pfam" id="PF02563"/>
    </source>
</evidence>
<name>A0A191YR35_9PSED</name>
<dbReference type="Pfam" id="PF02563">
    <property type="entry name" value="Poly_export"/>
    <property type="match status" value="1"/>
</dbReference>
<evidence type="ECO:0000256" key="5">
    <source>
        <dbReference type="ARBA" id="ARBA00022597"/>
    </source>
</evidence>
<dbReference type="GO" id="GO:0006811">
    <property type="term" value="P:monoatomic ion transport"/>
    <property type="evidence" value="ECO:0007669"/>
    <property type="project" value="UniProtKB-KW"/>
</dbReference>
<evidence type="ECO:0000256" key="13">
    <source>
        <dbReference type="ARBA" id="ARBA00023237"/>
    </source>
</evidence>
<evidence type="ECO:0000259" key="16">
    <source>
        <dbReference type="Pfam" id="PF18412"/>
    </source>
</evidence>
<gene>
    <name evidence="18" type="ORF">PMA3_08445</name>
</gene>
<evidence type="ECO:0000313" key="18">
    <source>
        <dbReference type="EMBL" id="ANJ55186.1"/>
    </source>
</evidence>
<organism evidence="18 19">
    <name type="scientific">Pseudomonas silesiensis</name>
    <dbReference type="NCBI Taxonomy" id="1853130"/>
    <lineage>
        <taxon>Bacteria</taxon>
        <taxon>Pseudomonadati</taxon>
        <taxon>Pseudomonadota</taxon>
        <taxon>Gammaproteobacteria</taxon>
        <taxon>Pseudomonadales</taxon>
        <taxon>Pseudomonadaceae</taxon>
        <taxon>Pseudomonas</taxon>
    </lineage>
</organism>
<dbReference type="GO" id="GO:0015288">
    <property type="term" value="F:porin activity"/>
    <property type="evidence" value="ECO:0007669"/>
    <property type="project" value="UniProtKB-KW"/>
</dbReference>
<evidence type="ECO:0000259" key="17">
    <source>
        <dbReference type="Pfam" id="PF22461"/>
    </source>
</evidence>
<dbReference type="PANTHER" id="PTHR33619:SF3">
    <property type="entry name" value="POLYSACCHARIDE EXPORT PROTEIN GFCE-RELATED"/>
    <property type="match status" value="1"/>
</dbReference>
<keyword evidence="7" id="KW-0732">Signal</keyword>